<dbReference type="EMBL" id="CP074133">
    <property type="protein sequence ID" value="QUX22998.1"/>
    <property type="molecule type" value="Genomic_DNA"/>
</dbReference>
<proteinExistence type="predicted"/>
<evidence type="ECO:0000313" key="2">
    <source>
        <dbReference type="EMBL" id="QUX22998.1"/>
    </source>
</evidence>
<keyword evidence="3" id="KW-1185">Reference proteome</keyword>
<evidence type="ECO:0000313" key="3">
    <source>
        <dbReference type="Proteomes" id="UP000676079"/>
    </source>
</evidence>
<organism evidence="2 3">
    <name type="scientific">Nocardiopsis changdeensis</name>
    <dbReference type="NCBI Taxonomy" id="2831969"/>
    <lineage>
        <taxon>Bacteria</taxon>
        <taxon>Bacillati</taxon>
        <taxon>Actinomycetota</taxon>
        <taxon>Actinomycetes</taxon>
        <taxon>Streptosporangiales</taxon>
        <taxon>Nocardiopsidaceae</taxon>
        <taxon>Nocardiopsis</taxon>
    </lineage>
</organism>
<name>A0ABX8BN35_9ACTN</name>
<dbReference type="Proteomes" id="UP000676079">
    <property type="component" value="Chromosome"/>
</dbReference>
<accession>A0ABX8BN35</accession>
<gene>
    <name evidence="2" type="ORF">KGD84_00875</name>
</gene>
<sequence>MTTPGLCRTPECERTTTTATLVCDACTHRLAVALADVPGLLAELDVEITRQARRPRPAGHTRPTEPPLPLDLHASEARDVLVRTLGMWRRTLAGDAQEAPGRPIGPFCRAGCGHPSCARRRAAQPVPRGATVAALLRTLIPDIRRHPEGGHLVDEITAAVDQARYHLYGADTPGYTLAGLCPDCGRPVYARPDAATAQCHDRDCLGLVDTAQWRTDVRAQLAAQVLPLTEVRQALTTLGHPVPLGTLKSWAHRGRLVPCWATDDGRQRPLYLVEDALALLTPTTTEETHTA</sequence>
<protein>
    <submittedName>
        <fullName evidence="2">Uncharacterized protein</fullName>
    </submittedName>
</protein>
<dbReference type="RefSeq" id="WP_220564209.1">
    <property type="nucleotide sequence ID" value="NZ_CP074133.1"/>
</dbReference>
<feature type="region of interest" description="Disordered" evidence="1">
    <location>
        <begin position="52"/>
        <end position="73"/>
    </location>
</feature>
<evidence type="ECO:0000256" key="1">
    <source>
        <dbReference type="SAM" id="MobiDB-lite"/>
    </source>
</evidence>
<reference evidence="2 3" key="1">
    <citation type="submission" date="2021-05" db="EMBL/GenBank/DDBJ databases">
        <title>Direct Submission.</title>
        <authorList>
            <person name="Li K."/>
            <person name="Gao J."/>
        </authorList>
    </citation>
    <scope>NUCLEOTIDE SEQUENCE [LARGE SCALE GENOMIC DNA]</scope>
    <source>
        <strain evidence="2 3">Mg02</strain>
    </source>
</reference>